<evidence type="ECO:0008006" key="3">
    <source>
        <dbReference type="Google" id="ProtNLM"/>
    </source>
</evidence>
<sequence length="84" mass="9478">MPRPCGRLRWQASSYEGRWWVLVSEGIEQIACQGRYKALQALPGKGSRQIDRPWPKPPLLICEQAGAGRLLLQQQVGSTLQIYS</sequence>
<accession>A0ABY2VPU7</accession>
<keyword evidence="2" id="KW-1185">Reference proteome</keyword>
<evidence type="ECO:0000313" key="1">
    <source>
        <dbReference type="EMBL" id="TMM66472.1"/>
    </source>
</evidence>
<reference evidence="1 2" key="1">
    <citation type="submission" date="2019-05" db="EMBL/GenBank/DDBJ databases">
        <title>Identification and Biocontrol Activity Analysis of Biocontrol Strain PF-1 Based on Genome-wide Data.</title>
        <authorList>
            <person name="Qi J."/>
        </authorList>
    </citation>
    <scope>NUCLEOTIDE SEQUENCE [LARGE SCALE GENOMIC DNA]</scope>
    <source>
        <strain evidence="1 2">PF-1</strain>
    </source>
</reference>
<protein>
    <recommendedName>
        <fullName evidence="3">DUF1508 domain-containing protein</fullName>
    </recommendedName>
</protein>
<dbReference type="EMBL" id="VAVY01000001">
    <property type="protein sequence ID" value="TMM66472.1"/>
    <property type="molecule type" value="Genomic_DNA"/>
</dbReference>
<comment type="caution">
    <text evidence="1">The sequence shown here is derived from an EMBL/GenBank/DDBJ whole genome shotgun (WGS) entry which is preliminary data.</text>
</comment>
<gene>
    <name evidence="1" type="ORF">FEF10_03160</name>
</gene>
<dbReference type="Proteomes" id="UP000310095">
    <property type="component" value="Unassembled WGS sequence"/>
</dbReference>
<organism evidence="1 2">
    <name type="scientific">Pseudomonas protegens</name>
    <dbReference type="NCBI Taxonomy" id="380021"/>
    <lineage>
        <taxon>Bacteria</taxon>
        <taxon>Pseudomonadati</taxon>
        <taxon>Pseudomonadota</taxon>
        <taxon>Gammaproteobacteria</taxon>
        <taxon>Pseudomonadales</taxon>
        <taxon>Pseudomonadaceae</taxon>
        <taxon>Pseudomonas</taxon>
    </lineage>
</organism>
<proteinExistence type="predicted"/>
<name>A0ABY2VPU7_9PSED</name>
<evidence type="ECO:0000313" key="2">
    <source>
        <dbReference type="Proteomes" id="UP000310095"/>
    </source>
</evidence>